<name>A0AA88HYF8_ARTSF</name>
<evidence type="ECO:0000256" key="8">
    <source>
        <dbReference type="SAM" id="MobiDB-lite"/>
    </source>
</evidence>
<feature type="region of interest" description="Disordered" evidence="8">
    <location>
        <begin position="357"/>
        <end position="430"/>
    </location>
</feature>
<dbReference type="InterPro" id="IPR043565">
    <property type="entry name" value="PAX_fam"/>
</dbReference>
<dbReference type="SUPFAM" id="SSF46689">
    <property type="entry name" value="Homeodomain-like"/>
    <property type="match status" value="1"/>
</dbReference>
<dbReference type="FunFam" id="1.10.10.10:FF:000003">
    <property type="entry name" value="Paired box protein Pax-6"/>
    <property type="match status" value="1"/>
</dbReference>
<keyword evidence="5" id="KW-0238">DNA-binding</keyword>
<dbReference type="SMART" id="SM00351">
    <property type="entry name" value="PAX"/>
    <property type="match status" value="1"/>
</dbReference>
<sequence length="543" mass="59864">MTIGTISGSFKLIELPGQIVTWVQKRQGTEIEVFVDKRGKQQHFGPDWQKEADPESNCPVLAPFQSQFGNKILELDNSSSCYRRYLFSRTSLAPGSVNGRTIVIFSNLTWIVNGLSVAQQSMMLVSHDSVGREKLRKMDLSLPGIAGFPGIPNGSGSQPVFPTPPVHTFSTMQSPNAAQQRLLQEMIRYRLPYDLAAASHQLLAASHPAAGVSKLIAGSIRPPGVIGGSKPKVATPTVVSKIEQYKRENPTIFAWEIRERLIAEGVCTSNTAPSVSSINRILRNRAAERAAAEFARAAGYATIYPTAGPTGIGIPFPWPSPLWHGIHSAHFGGGLVQSVSQGSVSSLMQPGLIRSSSVASANSTQPSPPLSVGSSSSPILMEKDKKSDEGLCKSHWTMPKTENSSRKRERSRSRSKSPERPPPAHRSHIETLPQPQMSIPFHLKHPLLFSQNLIFNSEAAKIRKNNLSVEQMKEIEREFERTTLPALQAREKLMKAQMEIRANQEESNAAHLVRPWDHPFVRWQPWLASSQNSTESEQKKSED</sequence>
<keyword evidence="2" id="KW-0217">Developmental protein</keyword>
<dbReference type="AlphaFoldDB" id="A0AA88HYF8"/>
<keyword evidence="11" id="KW-1185">Reference proteome</keyword>
<comment type="subcellular location">
    <subcellularLocation>
        <location evidence="1">Nucleus</location>
    </subcellularLocation>
</comment>
<evidence type="ECO:0000256" key="3">
    <source>
        <dbReference type="ARBA" id="ARBA00022724"/>
    </source>
</evidence>
<feature type="domain" description="Paired" evidence="9">
    <location>
        <begin position="157"/>
        <end position="285"/>
    </location>
</feature>
<evidence type="ECO:0000259" key="9">
    <source>
        <dbReference type="PROSITE" id="PS51057"/>
    </source>
</evidence>
<gene>
    <name evidence="10" type="ORF">QYM36_011787</name>
</gene>
<dbReference type="InterPro" id="IPR001523">
    <property type="entry name" value="Paired_dom"/>
</dbReference>
<dbReference type="GO" id="GO:0005634">
    <property type="term" value="C:nucleus"/>
    <property type="evidence" value="ECO:0007669"/>
    <property type="project" value="UniProtKB-SubCell"/>
</dbReference>
<evidence type="ECO:0000256" key="1">
    <source>
        <dbReference type="ARBA" id="ARBA00004123"/>
    </source>
</evidence>
<accession>A0AA88HYF8</accession>
<evidence type="ECO:0000256" key="7">
    <source>
        <dbReference type="ARBA" id="ARBA00023242"/>
    </source>
</evidence>
<dbReference type="GO" id="GO:0000978">
    <property type="term" value="F:RNA polymerase II cis-regulatory region sequence-specific DNA binding"/>
    <property type="evidence" value="ECO:0007669"/>
    <property type="project" value="TreeGrafter"/>
</dbReference>
<organism evidence="10 11">
    <name type="scientific">Artemia franciscana</name>
    <name type="common">Brine shrimp</name>
    <name type="synonym">Artemia sanfranciscana</name>
    <dbReference type="NCBI Taxonomy" id="6661"/>
    <lineage>
        <taxon>Eukaryota</taxon>
        <taxon>Metazoa</taxon>
        <taxon>Ecdysozoa</taxon>
        <taxon>Arthropoda</taxon>
        <taxon>Crustacea</taxon>
        <taxon>Branchiopoda</taxon>
        <taxon>Anostraca</taxon>
        <taxon>Artemiidae</taxon>
        <taxon>Artemia</taxon>
    </lineage>
</organism>
<comment type="caution">
    <text evidence="10">The sequence shown here is derived from an EMBL/GenBank/DDBJ whole genome shotgun (WGS) entry which is preliminary data.</text>
</comment>
<keyword evidence="7" id="KW-0539">Nucleus</keyword>
<dbReference type="PANTHER" id="PTHR45636:SF50">
    <property type="entry name" value="EYEGONE, ISOFORM A-RELATED"/>
    <property type="match status" value="1"/>
</dbReference>
<dbReference type="Pfam" id="PF00292">
    <property type="entry name" value="PAX"/>
    <property type="match status" value="1"/>
</dbReference>
<dbReference type="Proteomes" id="UP001187531">
    <property type="component" value="Unassembled WGS sequence"/>
</dbReference>
<keyword evidence="4" id="KW-0805">Transcription regulation</keyword>
<dbReference type="InterPro" id="IPR036388">
    <property type="entry name" value="WH-like_DNA-bd_sf"/>
</dbReference>
<reference evidence="10" key="1">
    <citation type="submission" date="2023-07" db="EMBL/GenBank/DDBJ databases">
        <title>Chromosome-level genome assembly of Artemia franciscana.</title>
        <authorList>
            <person name="Jo E."/>
        </authorList>
    </citation>
    <scope>NUCLEOTIDE SEQUENCE</scope>
    <source>
        <tissue evidence="10">Whole body</tissue>
    </source>
</reference>
<dbReference type="InterPro" id="IPR009057">
    <property type="entry name" value="Homeodomain-like_sf"/>
</dbReference>
<dbReference type="Gene3D" id="1.10.10.10">
    <property type="entry name" value="Winged helix-like DNA-binding domain superfamily/Winged helix DNA-binding domain"/>
    <property type="match status" value="1"/>
</dbReference>
<dbReference type="PANTHER" id="PTHR45636">
    <property type="entry name" value="PAIRED BOX PROTEIN PAX-6-RELATED-RELATED"/>
    <property type="match status" value="1"/>
</dbReference>
<feature type="compositionally biased region" description="Basic and acidic residues" evidence="8">
    <location>
        <begin position="381"/>
        <end position="392"/>
    </location>
</feature>
<evidence type="ECO:0000256" key="4">
    <source>
        <dbReference type="ARBA" id="ARBA00023015"/>
    </source>
</evidence>
<protein>
    <recommendedName>
        <fullName evidence="9">Paired domain-containing protein</fullName>
    </recommendedName>
</protein>
<dbReference type="GO" id="GO:0000981">
    <property type="term" value="F:DNA-binding transcription factor activity, RNA polymerase II-specific"/>
    <property type="evidence" value="ECO:0007669"/>
    <property type="project" value="TreeGrafter"/>
</dbReference>
<dbReference type="EMBL" id="JAVRJZ010000015">
    <property type="protein sequence ID" value="KAK2713207.1"/>
    <property type="molecule type" value="Genomic_DNA"/>
</dbReference>
<evidence type="ECO:0000256" key="6">
    <source>
        <dbReference type="ARBA" id="ARBA00023163"/>
    </source>
</evidence>
<evidence type="ECO:0000313" key="11">
    <source>
        <dbReference type="Proteomes" id="UP001187531"/>
    </source>
</evidence>
<evidence type="ECO:0000256" key="5">
    <source>
        <dbReference type="ARBA" id="ARBA00023125"/>
    </source>
</evidence>
<evidence type="ECO:0000313" key="10">
    <source>
        <dbReference type="EMBL" id="KAK2713207.1"/>
    </source>
</evidence>
<keyword evidence="3" id="KW-0563">Paired box</keyword>
<dbReference type="PROSITE" id="PS51057">
    <property type="entry name" value="PAIRED_2"/>
    <property type="match status" value="1"/>
</dbReference>
<proteinExistence type="predicted"/>
<keyword evidence="6" id="KW-0804">Transcription</keyword>
<evidence type="ECO:0000256" key="2">
    <source>
        <dbReference type="ARBA" id="ARBA00022473"/>
    </source>
</evidence>